<evidence type="ECO:0000256" key="3">
    <source>
        <dbReference type="ARBA" id="ARBA00022670"/>
    </source>
</evidence>
<keyword evidence="5" id="KW-0378">Hydrolase</keyword>
<reference evidence="9" key="1">
    <citation type="submission" date="2018-10" db="EMBL/GenBank/DDBJ databases">
        <title>Hidden diversity of soil giant viruses.</title>
        <authorList>
            <person name="Schulz F."/>
            <person name="Alteio L."/>
            <person name="Goudeau D."/>
            <person name="Ryan E.M."/>
            <person name="Malmstrom R.R."/>
            <person name="Blanchard J."/>
            <person name="Woyke T."/>
        </authorList>
    </citation>
    <scope>NUCLEOTIDE SEQUENCE</scope>
    <source>
        <strain evidence="9">TEV1</strain>
    </source>
</reference>
<dbReference type="GO" id="GO:0046872">
    <property type="term" value="F:metal ion binding"/>
    <property type="evidence" value="ECO:0007669"/>
    <property type="project" value="UniProtKB-KW"/>
</dbReference>
<evidence type="ECO:0000256" key="1">
    <source>
        <dbReference type="ARBA" id="ARBA00001947"/>
    </source>
</evidence>
<evidence type="ECO:0000256" key="2">
    <source>
        <dbReference type="ARBA" id="ARBA00006040"/>
    </source>
</evidence>
<organism evidence="9">
    <name type="scientific">Terrestrivirus sp</name>
    <dbReference type="NCBI Taxonomy" id="2487775"/>
    <lineage>
        <taxon>Viruses</taxon>
        <taxon>Varidnaviria</taxon>
        <taxon>Bamfordvirae</taxon>
        <taxon>Nucleocytoviricota</taxon>
        <taxon>Megaviricetes</taxon>
        <taxon>Imitervirales</taxon>
        <taxon>Mimiviridae</taxon>
        <taxon>Klosneuvirinae</taxon>
    </lineage>
</organism>
<dbReference type="InterPro" id="IPR024077">
    <property type="entry name" value="Neurolysin/TOP_dom2"/>
</dbReference>
<dbReference type="Gene3D" id="3.40.390.10">
    <property type="entry name" value="Collagenase (Catalytic Domain)"/>
    <property type="match status" value="1"/>
</dbReference>
<dbReference type="SUPFAM" id="SSF55486">
    <property type="entry name" value="Metalloproteases ('zincins'), catalytic domain"/>
    <property type="match status" value="1"/>
</dbReference>
<evidence type="ECO:0000256" key="4">
    <source>
        <dbReference type="ARBA" id="ARBA00022723"/>
    </source>
</evidence>
<comment type="cofactor">
    <cofactor evidence="1">
        <name>Zn(2+)</name>
        <dbReference type="ChEBI" id="CHEBI:29105"/>
    </cofactor>
</comment>
<protein>
    <submittedName>
        <fullName evidence="9">Zincin</fullName>
    </submittedName>
</protein>
<keyword evidence="7" id="KW-0482">Metalloprotease</keyword>
<dbReference type="Gene3D" id="1.20.1050.40">
    <property type="entry name" value="Endopeptidase. Chain P, domain 1"/>
    <property type="match status" value="1"/>
</dbReference>
<evidence type="ECO:0000256" key="5">
    <source>
        <dbReference type="ARBA" id="ARBA00022801"/>
    </source>
</evidence>
<sequence length="653" mass="76060">MDTDYSKITVESIEETANNIIGQIQTFNDNLLKLETLTWDTYIQPDIDQDHSLSKIMCIFEMSSFHTDKDVRQKCSDAETQLSKYFIDQSMRKDLFNQFKNYYENTWLTEKINSSDERVRYIEEKMVDYKLSGVDLSDADYEEVKKIKMEVSELCNKFDLNTNNENTSFVFTADDLVGLPENYLAKRLTTTSDSNGVATYKVSLKYPDYIPIMEHCKNRETRKKMSHTFGNRCVKDNIPICIKVFQLRKQLARIFGYEQYSDYALEKRMAKSTKTVINFLTNLKEKMVKLSQNDVKLLENIAKEDKIDDIHTYDVAYYSRIYTEQNSQLDEEELRKHFPLDVVTNGMFHIYETLLGYKFEEVSEQHKHKFWHEEVKLYQVVDVKTGSVKGHFYLDLFPREGKYGHAAVFPFVSQSSGNLPLVCMACNFGKGDNLTFSEVETYFHEFGHVMHGISSNVEIGHFSGTKCERDFVETPSQMLEEWCYRPIALKLMSVNLDDETIEKINKKRNMLQGCYYARQLSFGLYDMYLHSTNLDSILSESNTLEQNAKNLAKLYEKIYHETVGINVTEGTNMVASFGHIMHGYAAGYYGYLWSLVYAKDMFRTKFINHELDLTVGELYKKEILSYGGSRPSIESLRKFLGREPSSDAFFESF</sequence>
<comment type="similarity">
    <text evidence="2">Belongs to the peptidase M3 family.</text>
</comment>
<evidence type="ECO:0000313" key="9">
    <source>
        <dbReference type="EMBL" id="AYV76715.1"/>
    </source>
</evidence>
<evidence type="ECO:0000256" key="7">
    <source>
        <dbReference type="ARBA" id="ARBA00023049"/>
    </source>
</evidence>
<dbReference type="CDD" id="cd06455">
    <property type="entry name" value="M3A_TOP"/>
    <property type="match status" value="1"/>
</dbReference>
<evidence type="ECO:0000259" key="8">
    <source>
        <dbReference type="Pfam" id="PF01432"/>
    </source>
</evidence>
<gene>
    <name evidence="9" type="ORF">Terrestrivirus12_18</name>
</gene>
<keyword evidence="3" id="KW-0645">Protease</keyword>
<dbReference type="GO" id="GO:0004222">
    <property type="term" value="F:metalloendopeptidase activity"/>
    <property type="evidence" value="ECO:0007669"/>
    <property type="project" value="InterPro"/>
</dbReference>
<proteinExistence type="inferred from homology"/>
<name>A0A3G4ZPA6_9VIRU</name>
<dbReference type="PANTHER" id="PTHR11804">
    <property type="entry name" value="PROTEASE M3 THIMET OLIGOPEPTIDASE-RELATED"/>
    <property type="match status" value="1"/>
</dbReference>
<keyword evidence="4" id="KW-0479">Metal-binding</keyword>
<keyword evidence="6" id="KW-0862">Zinc</keyword>
<dbReference type="EMBL" id="MK071990">
    <property type="protein sequence ID" value="AYV76715.1"/>
    <property type="molecule type" value="Genomic_DNA"/>
</dbReference>
<feature type="domain" description="Peptidase M3A/M3B catalytic" evidence="8">
    <location>
        <begin position="212"/>
        <end position="652"/>
    </location>
</feature>
<dbReference type="Pfam" id="PF01432">
    <property type="entry name" value="Peptidase_M3"/>
    <property type="match status" value="1"/>
</dbReference>
<dbReference type="PANTHER" id="PTHR11804:SF84">
    <property type="entry name" value="SACCHAROLYSIN"/>
    <property type="match status" value="1"/>
</dbReference>
<dbReference type="InterPro" id="IPR045090">
    <property type="entry name" value="Pept_M3A_M3B"/>
</dbReference>
<evidence type="ECO:0000256" key="6">
    <source>
        <dbReference type="ARBA" id="ARBA00022833"/>
    </source>
</evidence>
<dbReference type="GO" id="GO:0006508">
    <property type="term" value="P:proteolysis"/>
    <property type="evidence" value="ECO:0007669"/>
    <property type="project" value="UniProtKB-KW"/>
</dbReference>
<dbReference type="GO" id="GO:0006518">
    <property type="term" value="P:peptide metabolic process"/>
    <property type="evidence" value="ECO:0007669"/>
    <property type="project" value="TreeGrafter"/>
</dbReference>
<dbReference type="InterPro" id="IPR001567">
    <property type="entry name" value="Pept_M3A_M3B_dom"/>
</dbReference>
<dbReference type="InterPro" id="IPR024080">
    <property type="entry name" value="Neurolysin/TOP_N"/>
</dbReference>
<accession>A0A3G4ZPA6</accession>
<dbReference type="Gene3D" id="1.10.1370.10">
    <property type="entry name" value="Neurolysin, domain 3"/>
    <property type="match status" value="1"/>
</dbReference>
<dbReference type="InterPro" id="IPR024079">
    <property type="entry name" value="MetalloPept_cat_dom_sf"/>
</dbReference>